<sequence length="473" mass="53422">MRFKFLNLTDDDILCSLSDSDLFTLSPGLSQLIDIPQHSPCVSLHSSAKVESAITKHENFRIRLSLSLKSSWQAIKLPLDCRWRIYATWSSSEPYQLTILPKRNLASYLSEMPDQLPLYSLLLPGTHDTMAFYGWPISQCQSLDNPLHVQLQNGVRVIDIRLANIEGRLIAYHGRYPERTPFQSILSTIYTFLTSPLSCKETIIMSLKQEDYATTPPPVFSRLVREEFIQSPGGLGILFLENRIPKLGEVRGKVVFLSRFGGDGAGWENGLEGLGIHPTTWPDSEKNGFTWECKDVHVRTHDWYAIPSFLYIPEKVSLATDFLLPPPPPPNDEVDRPTLSIIYTSAASFPFAAPQTIAQGFGWPRWGLGVEGVNSRLGRWVLNVFGGSVDPVMNDEIDGDTDVREKDCLGICMTRDSTRSNYARGYNTTAKTKTDPRLRGWVLVDFYDRPEQSLVDLLVECNFRGRRKGEEGW</sequence>
<dbReference type="EMBL" id="MU805967">
    <property type="protein sequence ID" value="KAJ3843807.1"/>
    <property type="molecule type" value="Genomic_DNA"/>
</dbReference>
<name>A0AA38UJ96_9AGAR</name>
<dbReference type="AlphaFoldDB" id="A0AA38UJ96"/>
<dbReference type="PANTHER" id="PTHR13593:SF113">
    <property type="entry name" value="SI:DKEY-266F7.9"/>
    <property type="match status" value="1"/>
</dbReference>
<evidence type="ECO:0000313" key="3">
    <source>
        <dbReference type="Proteomes" id="UP001163846"/>
    </source>
</evidence>
<keyword evidence="3" id="KW-1185">Reference proteome</keyword>
<organism evidence="2 3">
    <name type="scientific">Lentinula raphanica</name>
    <dbReference type="NCBI Taxonomy" id="153919"/>
    <lineage>
        <taxon>Eukaryota</taxon>
        <taxon>Fungi</taxon>
        <taxon>Dikarya</taxon>
        <taxon>Basidiomycota</taxon>
        <taxon>Agaricomycotina</taxon>
        <taxon>Agaricomycetes</taxon>
        <taxon>Agaricomycetidae</taxon>
        <taxon>Agaricales</taxon>
        <taxon>Marasmiineae</taxon>
        <taxon>Omphalotaceae</taxon>
        <taxon>Lentinula</taxon>
    </lineage>
</organism>
<accession>A0AA38UJ96</accession>
<proteinExistence type="predicted"/>
<protein>
    <submittedName>
        <fullName evidence="2">PLC-like phosphodiesterase</fullName>
    </submittedName>
</protein>
<reference evidence="2" key="1">
    <citation type="submission" date="2022-08" db="EMBL/GenBank/DDBJ databases">
        <authorList>
            <consortium name="DOE Joint Genome Institute"/>
            <person name="Min B."/>
            <person name="Riley R."/>
            <person name="Sierra-Patev S."/>
            <person name="Naranjo-Ortiz M."/>
            <person name="Looney B."/>
            <person name="Konkel Z."/>
            <person name="Slot J.C."/>
            <person name="Sakamoto Y."/>
            <person name="Steenwyk J.L."/>
            <person name="Rokas A."/>
            <person name="Carro J."/>
            <person name="Camarero S."/>
            <person name="Ferreira P."/>
            <person name="Molpeceres G."/>
            <person name="Ruiz-Duenas F.J."/>
            <person name="Serrano A."/>
            <person name="Henrissat B."/>
            <person name="Drula E."/>
            <person name="Hughes K.W."/>
            <person name="Mata J.L."/>
            <person name="Ishikawa N.K."/>
            <person name="Vargas-Isla R."/>
            <person name="Ushijima S."/>
            <person name="Smith C.A."/>
            <person name="Ahrendt S."/>
            <person name="Andreopoulos W."/>
            <person name="He G."/>
            <person name="Labutti K."/>
            <person name="Lipzen A."/>
            <person name="Ng V."/>
            <person name="Sandor L."/>
            <person name="Barry K."/>
            <person name="Martinez A.T."/>
            <person name="Xiao Y."/>
            <person name="Gibbons J.G."/>
            <person name="Terashima K."/>
            <person name="Hibbett D.S."/>
            <person name="Grigoriev I.V."/>
        </authorList>
    </citation>
    <scope>NUCLEOTIDE SEQUENCE</scope>
    <source>
        <strain evidence="2">TFB9207</strain>
    </source>
</reference>
<comment type="caution">
    <text evidence="2">The sequence shown here is derived from an EMBL/GenBank/DDBJ whole genome shotgun (WGS) entry which is preliminary data.</text>
</comment>
<dbReference type="PROSITE" id="PS50007">
    <property type="entry name" value="PIPLC_X_DOMAIN"/>
    <property type="match status" value="1"/>
</dbReference>
<dbReference type="SUPFAM" id="SSF51695">
    <property type="entry name" value="PLC-like phosphodiesterases"/>
    <property type="match status" value="1"/>
</dbReference>
<gene>
    <name evidence="2" type="ORF">F5878DRAFT_686820</name>
</gene>
<feature type="domain" description="Phosphatidylinositol-specific phospholipase C X" evidence="1">
    <location>
        <begin position="114"/>
        <end position="259"/>
    </location>
</feature>
<dbReference type="Proteomes" id="UP001163846">
    <property type="component" value="Unassembled WGS sequence"/>
</dbReference>
<evidence type="ECO:0000259" key="1">
    <source>
        <dbReference type="SMART" id="SM00148"/>
    </source>
</evidence>
<dbReference type="GO" id="GO:0008081">
    <property type="term" value="F:phosphoric diester hydrolase activity"/>
    <property type="evidence" value="ECO:0007669"/>
    <property type="project" value="InterPro"/>
</dbReference>
<dbReference type="Pfam" id="PF00388">
    <property type="entry name" value="PI-PLC-X"/>
    <property type="match status" value="1"/>
</dbReference>
<evidence type="ECO:0000313" key="2">
    <source>
        <dbReference type="EMBL" id="KAJ3843807.1"/>
    </source>
</evidence>
<dbReference type="InterPro" id="IPR051057">
    <property type="entry name" value="PI-PLC_domain"/>
</dbReference>
<dbReference type="InterPro" id="IPR000909">
    <property type="entry name" value="PLipase_C_PInositol-sp_X_dom"/>
</dbReference>
<dbReference type="InterPro" id="IPR017946">
    <property type="entry name" value="PLC-like_Pdiesterase_TIM-brl"/>
</dbReference>
<dbReference type="GO" id="GO:0006629">
    <property type="term" value="P:lipid metabolic process"/>
    <property type="evidence" value="ECO:0007669"/>
    <property type="project" value="InterPro"/>
</dbReference>
<dbReference type="SMART" id="SM00148">
    <property type="entry name" value="PLCXc"/>
    <property type="match status" value="1"/>
</dbReference>
<dbReference type="PANTHER" id="PTHR13593">
    <property type="match status" value="1"/>
</dbReference>
<dbReference type="Gene3D" id="3.20.20.190">
    <property type="entry name" value="Phosphatidylinositol (PI) phosphodiesterase"/>
    <property type="match status" value="1"/>
</dbReference>